<feature type="zinc finger region" description="C3H1-type" evidence="4">
    <location>
        <begin position="291"/>
        <end position="319"/>
    </location>
</feature>
<dbReference type="PANTHER" id="PTHR46156:SF1">
    <property type="entry name" value="ZINC FINGER CCCH DOMAIN-CONTAINING PROTEIN 3"/>
    <property type="match status" value="1"/>
</dbReference>
<feature type="domain" description="C3H1-type" evidence="6">
    <location>
        <begin position="291"/>
        <end position="319"/>
    </location>
</feature>
<dbReference type="Gene3D" id="4.10.1000.10">
    <property type="entry name" value="Zinc finger, CCCH-type"/>
    <property type="match status" value="2"/>
</dbReference>
<keyword evidence="8" id="KW-1185">Reference proteome</keyword>
<feature type="region of interest" description="Disordered" evidence="5">
    <location>
        <begin position="96"/>
        <end position="146"/>
    </location>
</feature>
<feature type="zinc finger region" description="C3H1-type" evidence="4">
    <location>
        <begin position="204"/>
        <end position="232"/>
    </location>
</feature>
<dbReference type="InterPro" id="IPR036855">
    <property type="entry name" value="Znf_CCCH_sf"/>
</dbReference>
<feature type="compositionally biased region" description="Polar residues" evidence="5">
    <location>
        <begin position="368"/>
        <end position="378"/>
    </location>
</feature>
<accession>A0A067LSS9</accession>
<keyword evidence="1 4" id="KW-0479">Metal-binding</keyword>
<dbReference type="Pfam" id="PF00642">
    <property type="entry name" value="zf-CCCH"/>
    <property type="match status" value="1"/>
</dbReference>
<feature type="compositionally biased region" description="Low complexity" evidence="5">
    <location>
        <begin position="126"/>
        <end position="141"/>
    </location>
</feature>
<gene>
    <name evidence="7" type="ORF">BOTBODRAFT_39812</name>
</gene>
<dbReference type="AlphaFoldDB" id="A0A067LSS9"/>
<feature type="domain" description="C3H1-type" evidence="6">
    <location>
        <begin position="204"/>
        <end position="232"/>
    </location>
</feature>
<dbReference type="PANTHER" id="PTHR46156">
    <property type="entry name" value="CCCH ZINGC FINGER"/>
    <property type="match status" value="1"/>
</dbReference>
<evidence type="ECO:0000256" key="1">
    <source>
        <dbReference type="ARBA" id="ARBA00022723"/>
    </source>
</evidence>
<keyword evidence="2 4" id="KW-0863">Zinc-finger</keyword>
<dbReference type="Gene3D" id="6.10.250.3220">
    <property type="match status" value="1"/>
</dbReference>
<dbReference type="InterPro" id="IPR000571">
    <property type="entry name" value="Znf_CCCH"/>
</dbReference>
<protein>
    <recommendedName>
        <fullName evidence="6">C3H1-type domain-containing protein</fullName>
    </recommendedName>
</protein>
<feature type="compositionally biased region" description="Polar residues" evidence="5">
    <location>
        <begin position="96"/>
        <end position="110"/>
    </location>
</feature>
<sequence>MASSSSSSEAALLQEISRLSGAINRHKITSTTTQHPPFRRQPFYKTSQHPYSNKPYPHASRQLVNNRGPTKEVVIDGVTFVSDPTGKKLVRKAIQPTNTSGNQSLPSAPNASPAVISAPQATSRPSSVSSMSQATTASSSVPPTNMVRLKNGSLIAAHRVRTTKPHPPSAAALAAKRARLNKFSLIINKTHANRRAKAASRPPKVLNKPCKFFTRTGSCNRGLTCPYIHDPDKIAICPAFLSRACPHLAHPEACSLSHNPTPERVPVCLHFANAGRCKNGDACLYPHVKLGPREGVCRDFAVLGYCEKGLDCAHNHVHECPDFAESGKCATKGCKLPHVIRANRKKAAAESPSAATWNQQRQQQQQQASFGKNVSSTARGMGSVGAGGDVANSLATAGVQSKSASEEFISLTFHESSDEEDEEEEDDDEENDDDGGEESDEEGDATMQDVM</sequence>
<keyword evidence="3 4" id="KW-0862">Zinc</keyword>
<organism evidence="7 8">
    <name type="scientific">Botryobasidium botryosum (strain FD-172 SS1)</name>
    <dbReference type="NCBI Taxonomy" id="930990"/>
    <lineage>
        <taxon>Eukaryota</taxon>
        <taxon>Fungi</taxon>
        <taxon>Dikarya</taxon>
        <taxon>Basidiomycota</taxon>
        <taxon>Agaricomycotina</taxon>
        <taxon>Agaricomycetes</taxon>
        <taxon>Cantharellales</taxon>
        <taxon>Botryobasidiaceae</taxon>
        <taxon>Botryobasidium</taxon>
    </lineage>
</organism>
<dbReference type="STRING" id="930990.A0A067LSS9"/>
<feature type="region of interest" description="Disordered" evidence="5">
    <location>
        <begin position="345"/>
        <end position="381"/>
    </location>
</feature>
<evidence type="ECO:0000256" key="3">
    <source>
        <dbReference type="ARBA" id="ARBA00022833"/>
    </source>
</evidence>
<evidence type="ECO:0000256" key="2">
    <source>
        <dbReference type="ARBA" id="ARBA00022771"/>
    </source>
</evidence>
<name>A0A067LSS9_BOTB1</name>
<evidence type="ECO:0000259" key="6">
    <source>
        <dbReference type="PROSITE" id="PS50103"/>
    </source>
</evidence>
<evidence type="ECO:0000313" key="8">
    <source>
        <dbReference type="Proteomes" id="UP000027195"/>
    </source>
</evidence>
<dbReference type="InParanoid" id="A0A067LSS9"/>
<dbReference type="Proteomes" id="UP000027195">
    <property type="component" value="Unassembled WGS sequence"/>
</dbReference>
<proteinExistence type="predicted"/>
<evidence type="ECO:0000256" key="5">
    <source>
        <dbReference type="SAM" id="MobiDB-lite"/>
    </source>
</evidence>
<dbReference type="GO" id="GO:0005634">
    <property type="term" value="C:nucleus"/>
    <property type="evidence" value="ECO:0007669"/>
    <property type="project" value="TreeGrafter"/>
</dbReference>
<feature type="compositionally biased region" description="Acidic residues" evidence="5">
    <location>
        <begin position="417"/>
        <end position="444"/>
    </location>
</feature>
<feature type="region of interest" description="Disordered" evidence="5">
    <location>
        <begin position="398"/>
        <end position="451"/>
    </location>
</feature>
<dbReference type="PROSITE" id="PS50103">
    <property type="entry name" value="ZF_C3H1"/>
    <property type="match status" value="3"/>
</dbReference>
<feature type="zinc finger region" description="C3H1-type" evidence="4">
    <location>
        <begin position="262"/>
        <end position="290"/>
    </location>
</feature>
<dbReference type="SMART" id="SM00356">
    <property type="entry name" value="ZnF_C3H1"/>
    <property type="match status" value="3"/>
</dbReference>
<evidence type="ECO:0000313" key="7">
    <source>
        <dbReference type="EMBL" id="KDQ06119.1"/>
    </source>
</evidence>
<feature type="domain" description="C3H1-type" evidence="6">
    <location>
        <begin position="262"/>
        <end position="290"/>
    </location>
</feature>
<evidence type="ECO:0000256" key="4">
    <source>
        <dbReference type="PROSITE-ProRule" id="PRU00723"/>
    </source>
</evidence>
<dbReference type="HOGENOM" id="CLU_056795_1_0_1"/>
<dbReference type="SUPFAM" id="SSF90229">
    <property type="entry name" value="CCCH zinc finger"/>
    <property type="match status" value="2"/>
</dbReference>
<dbReference type="GO" id="GO:0008270">
    <property type="term" value="F:zinc ion binding"/>
    <property type="evidence" value="ECO:0007669"/>
    <property type="project" value="UniProtKB-KW"/>
</dbReference>
<dbReference type="OrthoDB" id="410307at2759"/>
<reference evidence="8" key="1">
    <citation type="journal article" date="2014" name="Proc. Natl. Acad. Sci. U.S.A.">
        <title>Extensive sampling of basidiomycete genomes demonstrates inadequacy of the white-rot/brown-rot paradigm for wood decay fungi.</title>
        <authorList>
            <person name="Riley R."/>
            <person name="Salamov A.A."/>
            <person name="Brown D.W."/>
            <person name="Nagy L.G."/>
            <person name="Floudas D."/>
            <person name="Held B.W."/>
            <person name="Levasseur A."/>
            <person name="Lombard V."/>
            <person name="Morin E."/>
            <person name="Otillar R."/>
            <person name="Lindquist E.A."/>
            <person name="Sun H."/>
            <person name="LaButti K.M."/>
            <person name="Schmutz J."/>
            <person name="Jabbour D."/>
            <person name="Luo H."/>
            <person name="Baker S.E."/>
            <person name="Pisabarro A.G."/>
            <person name="Walton J.D."/>
            <person name="Blanchette R.A."/>
            <person name="Henrissat B."/>
            <person name="Martin F."/>
            <person name="Cullen D."/>
            <person name="Hibbett D.S."/>
            <person name="Grigoriev I.V."/>
        </authorList>
    </citation>
    <scope>NUCLEOTIDE SEQUENCE [LARGE SCALE GENOMIC DNA]</scope>
    <source>
        <strain evidence="8">FD-172 SS1</strain>
    </source>
</reference>
<dbReference type="EMBL" id="KL198155">
    <property type="protein sequence ID" value="KDQ06119.1"/>
    <property type="molecule type" value="Genomic_DNA"/>
</dbReference>